<keyword evidence="6" id="KW-0739">Sodium transport</keyword>
<dbReference type="GO" id="GO:0005886">
    <property type="term" value="C:plasma membrane"/>
    <property type="evidence" value="ECO:0007669"/>
    <property type="project" value="UniProtKB-SubCell"/>
</dbReference>
<evidence type="ECO:0000313" key="8">
    <source>
        <dbReference type="Proteomes" id="UP000515312"/>
    </source>
</evidence>
<keyword evidence="5 6" id="KW-0472">Membrane</keyword>
<keyword evidence="6" id="KW-0813">Transport</keyword>
<dbReference type="PANTHER" id="PTHR30341:SF0">
    <property type="entry name" value="NA(+)_H(+) ANTIPORTER NHAA"/>
    <property type="match status" value="1"/>
</dbReference>
<keyword evidence="6" id="KW-0915">Sodium</keyword>
<feature type="transmembrane region" description="Helical" evidence="6">
    <location>
        <begin position="113"/>
        <end position="134"/>
    </location>
</feature>
<feature type="transmembrane region" description="Helical" evidence="6">
    <location>
        <begin position="171"/>
        <end position="192"/>
    </location>
</feature>
<feature type="transmembrane region" description="Helical" evidence="6">
    <location>
        <begin position="347"/>
        <end position="371"/>
    </location>
</feature>
<protein>
    <recommendedName>
        <fullName evidence="6">Na(+)/H(+) antiporter NhaA</fullName>
    </recommendedName>
    <alternativeName>
        <fullName evidence="6">Sodium/proton antiporter NhaA</fullName>
    </alternativeName>
</protein>
<dbReference type="Pfam" id="PF06965">
    <property type="entry name" value="Na_H_antiport_1"/>
    <property type="match status" value="1"/>
</dbReference>
<evidence type="ECO:0000256" key="4">
    <source>
        <dbReference type="ARBA" id="ARBA00022989"/>
    </source>
</evidence>
<keyword evidence="2 6" id="KW-1003">Cell membrane</keyword>
<organism evidence="7 8">
    <name type="scientific">Alloacidobacterium dinghuense</name>
    <dbReference type="NCBI Taxonomy" id="2763107"/>
    <lineage>
        <taxon>Bacteria</taxon>
        <taxon>Pseudomonadati</taxon>
        <taxon>Acidobacteriota</taxon>
        <taxon>Terriglobia</taxon>
        <taxon>Terriglobales</taxon>
        <taxon>Acidobacteriaceae</taxon>
        <taxon>Alloacidobacterium</taxon>
    </lineage>
</organism>
<evidence type="ECO:0000256" key="5">
    <source>
        <dbReference type="ARBA" id="ARBA00023136"/>
    </source>
</evidence>
<keyword evidence="4 6" id="KW-1133">Transmembrane helix</keyword>
<dbReference type="PANTHER" id="PTHR30341">
    <property type="entry name" value="SODIUM ION/PROTON ANTIPORTER NHAA-RELATED"/>
    <property type="match status" value="1"/>
</dbReference>
<evidence type="ECO:0000313" key="7">
    <source>
        <dbReference type="EMBL" id="QNI34095.1"/>
    </source>
</evidence>
<evidence type="ECO:0000256" key="2">
    <source>
        <dbReference type="ARBA" id="ARBA00022475"/>
    </source>
</evidence>
<evidence type="ECO:0000256" key="6">
    <source>
        <dbReference type="HAMAP-Rule" id="MF_01844"/>
    </source>
</evidence>
<dbReference type="InterPro" id="IPR004670">
    <property type="entry name" value="NhaA"/>
</dbReference>
<dbReference type="AlphaFoldDB" id="A0A7G8BNH5"/>
<keyword evidence="8" id="KW-1185">Reference proteome</keyword>
<name>A0A7G8BNH5_9BACT</name>
<dbReference type="RefSeq" id="WP_186745972.1">
    <property type="nucleotide sequence ID" value="NZ_CP060394.1"/>
</dbReference>
<keyword evidence="6" id="KW-0050">Antiport</keyword>
<feature type="transmembrane region" description="Helical" evidence="6">
    <location>
        <begin position="32"/>
        <end position="53"/>
    </location>
</feature>
<sequence length="449" mass="48391">MTVPARRLGALKLEVRESLIARMVELPVQQFIHTQGVSSAFLLVAAVIALIWANSPWSASYYHIWHIELKVSKLILPLHAWINDAMMALFFFLVGMEVKQEIVNGELADIRRAALPVFAGAGGMVVPALIFVILNYGTAGAHGWGIPMATDIAFSLGVLTMVKGVPAELKVFLLSLAIADDIGAIVVIALFYTTTLHFRQLVIAAVLLALILLCRRIGIDRQIIYAVLGFAFWLAVLRSGLHATIAGVILGMLVPVRSRVSPDTFVTVCNETLEEFRKALASGDTALANRQLGAMEYLIENTESPADRLTRKLHDWIAFLVLPLFALSNAGVTFSQSTWRSLLHSPVSWGVLLGLLIGKPIGIVCASWIAVRLKAARLPNRVSWGQIAGVGAIAGIGFTVSLFIGALAFDDPATLDAAKTAVLCASLLAGVFGYLLLKRTTATMGTRDS</sequence>
<keyword evidence="6" id="KW-0406">Ion transport</keyword>
<feature type="transmembrane region" description="Helical" evidence="6">
    <location>
        <begin position="74"/>
        <end position="93"/>
    </location>
</feature>
<feature type="transmembrane region" description="Helical" evidence="6">
    <location>
        <begin position="316"/>
        <end position="335"/>
    </location>
</feature>
<dbReference type="Gene3D" id="1.20.1530.10">
    <property type="entry name" value="Na+/H+ antiporter like domain"/>
    <property type="match status" value="1"/>
</dbReference>
<feature type="transmembrane region" description="Helical" evidence="6">
    <location>
        <begin position="383"/>
        <end position="408"/>
    </location>
</feature>
<reference evidence="7 8" key="1">
    <citation type="submission" date="2020-08" db="EMBL/GenBank/DDBJ databases">
        <title>Edaphobacter telluris sp. nov. and Acidobacterium dinghuensis sp. nov., two acidobacteria isolated from forest soil.</title>
        <authorList>
            <person name="Fu J."/>
            <person name="Qiu L."/>
        </authorList>
    </citation>
    <scope>NUCLEOTIDE SEQUENCE [LARGE SCALE GENOMIC DNA]</scope>
    <source>
        <strain evidence="7">4Y35</strain>
    </source>
</reference>
<feature type="transmembrane region" description="Helical" evidence="6">
    <location>
        <begin position="420"/>
        <end position="437"/>
    </location>
</feature>
<comment type="subcellular location">
    <subcellularLocation>
        <location evidence="1">Cell inner membrane</location>
        <topology evidence="1">Multi-pass membrane protein</topology>
    </subcellularLocation>
    <subcellularLocation>
        <location evidence="6">Cell membrane</location>
        <topology evidence="6">Multi-pass membrane protein</topology>
    </subcellularLocation>
</comment>
<dbReference type="Proteomes" id="UP000515312">
    <property type="component" value="Chromosome"/>
</dbReference>
<dbReference type="HAMAP" id="MF_01844">
    <property type="entry name" value="NhaA"/>
    <property type="match status" value="1"/>
</dbReference>
<gene>
    <name evidence="6 7" type="primary">nhaA</name>
    <name evidence="7" type="ORF">H7849_09410</name>
</gene>
<dbReference type="NCBIfam" id="TIGR00773">
    <property type="entry name" value="NhaA"/>
    <property type="match status" value="1"/>
</dbReference>
<comment type="catalytic activity">
    <reaction evidence="6">
        <text>Na(+)(in) + 2 H(+)(out) = Na(+)(out) + 2 H(+)(in)</text>
        <dbReference type="Rhea" id="RHEA:29251"/>
        <dbReference type="ChEBI" id="CHEBI:15378"/>
        <dbReference type="ChEBI" id="CHEBI:29101"/>
    </reaction>
</comment>
<dbReference type="GO" id="GO:0006885">
    <property type="term" value="P:regulation of pH"/>
    <property type="evidence" value="ECO:0007669"/>
    <property type="project" value="UniProtKB-UniRule"/>
</dbReference>
<feature type="transmembrane region" description="Helical" evidence="6">
    <location>
        <begin position="224"/>
        <end position="254"/>
    </location>
</feature>
<dbReference type="GO" id="GO:0015385">
    <property type="term" value="F:sodium:proton antiporter activity"/>
    <property type="evidence" value="ECO:0007669"/>
    <property type="project" value="UniProtKB-UniRule"/>
</dbReference>
<dbReference type="InterPro" id="IPR023171">
    <property type="entry name" value="Na/H_antiporter_dom_sf"/>
</dbReference>
<accession>A0A7G8BNH5</accession>
<evidence type="ECO:0000256" key="1">
    <source>
        <dbReference type="ARBA" id="ARBA00004429"/>
    </source>
</evidence>
<keyword evidence="3 6" id="KW-0812">Transmembrane</keyword>
<comment type="function">
    <text evidence="6">Na(+)/H(+) antiporter that extrudes sodium in exchange for external protons.</text>
</comment>
<dbReference type="KEGG" id="adin:H7849_09410"/>
<evidence type="ECO:0000256" key="3">
    <source>
        <dbReference type="ARBA" id="ARBA00022692"/>
    </source>
</evidence>
<feature type="transmembrane region" description="Helical" evidence="6">
    <location>
        <begin position="201"/>
        <end position="218"/>
    </location>
</feature>
<comment type="similarity">
    <text evidence="6">Belongs to the NhaA Na(+)/H(+) (TC 2.A.33) antiporter family.</text>
</comment>
<proteinExistence type="inferred from homology"/>
<dbReference type="EMBL" id="CP060394">
    <property type="protein sequence ID" value="QNI34095.1"/>
    <property type="molecule type" value="Genomic_DNA"/>
</dbReference>